<dbReference type="OrthoDB" id="534063at2759"/>
<reference evidence="6 7" key="1">
    <citation type="submission" date="2017-09" db="EMBL/GenBank/DDBJ databases">
        <title>WGS assembly of Aquilegia coerulea Goldsmith.</title>
        <authorList>
            <person name="Hodges S."/>
            <person name="Kramer E."/>
            <person name="Nordborg M."/>
            <person name="Tomkins J."/>
            <person name="Borevitz J."/>
            <person name="Derieg N."/>
            <person name="Yan J."/>
            <person name="Mihaltcheva S."/>
            <person name="Hayes R.D."/>
            <person name="Rokhsar D."/>
        </authorList>
    </citation>
    <scope>NUCLEOTIDE SEQUENCE [LARGE SCALE GENOMIC DNA]</scope>
    <source>
        <strain evidence="7">cv. Goldsmith</strain>
    </source>
</reference>
<dbReference type="PANTHER" id="PTHR12972:SF0">
    <property type="entry name" value="PROTEIN DOWNSTREAM NEIGHBOR OF SON"/>
    <property type="match status" value="1"/>
</dbReference>
<evidence type="ECO:0000313" key="7">
    <source>
        <dbReference type="Proteomes" id="UP000230069"/>
    </source>
</evidence>
<evidence type="ECO:0000256" key="4">
    <source>
        <dbReference type="ARBA" id="ARBA00025806"/>
    </source>
</evidence>
<dbReference type="InterPro" id="IPR024861">
    <property type="entry name" value="Donson"/>
</dbReference>
<keyword evidence="3" id="KW-0539">Nucleus</keyword>
<feature type="region of interest" description="Disordered" evidence="5">
    <location>
        <begin position="116"/>
        <end position="172"/>
    </location>
</feature>
<dbReference type="STRING" id="218851.A0A2G5EY51"/>
<keyword evidence="7" id="KW-1185">Reference proteome</keyword>
<evidence type="ECO:0000313" key="6">
    <source>
        <dbReference type="EMBL" id="PIA60577.1"/>
    </source>
</evidence>
<feature type="region of interest" description="Disordered" evidence="5">
    <location>
        <begin position="1"/>
        <end position="44"/>
    </location>
</feature>
<evidence type="ECO:0000256" key="1">
    <source>
        <dbReference type="ARBA" id="ARBA00004123"/>
    </source>
</evidence>
<dbReference type="PANTHER" id="PTHR12972">
    <property type="entry name" value="DOWNSTREAM NEIGHBOR OF SON"/>
    <property type="match status" value="1"/>
</dbReference>
<proteinExistence type="inferred from homology"/>
<sequence>MAKVALPGSLSSNSLPYERDASKVQGVATMKRKTPSELRDEQLKRKVDETSASWLCYEKNVGGMLASKRSDMSKIPKYIDTRVDEVYPARKSSNRLTLLKRKENVQSSSLISYAKQNIPANEQGPSLKNSSITSTMDSKSQPQLACSDNSPVLNGSDKEGSTQSGSTIRKCSQNSIHRVSDISLGIEKSSGSKIMKVISNEALKTLGARDPPAVSHPPNDSSARLDNLPSFYPGSFSSDIHIPGNKIPLDCTLKTTMKLVSSSSVKWCHRLVNSSNFNGVTHFTSKFGCFENQNTLPSLGDNSASASLFSQSLHSWVYPQSSLPPSIISALTVSSAQGDIDYLCKRQLGWQDSFRNLYYMLRKNLCNIFYVCTPQFVVLFIGSDCTGKKKRICNAYISQSSRGLRCLLREHDIPFSMPLCNSEAELASAEDMVELSEIENGSLGQTRRLGSMLDVKDNSPQSLLAFSGNEIVHGLYDFLLNYRSFLSSLVGVDVPLLCAPVLFRNASISVPEVKCKEMKTANSLFPVPRGPHLEDSESTKDSSAGVCYSIEIKDIILPPWVICGICASMGSEGRSFEASFTTERTSLGLNVALDTVSPKSGTEMDSSKGLQESSHTFGIPEAVTSLSLRSASLRGLKYTNGSYTACLLPI</sequence>
<keyword evidence="2" id="KW-0217">Developmental protein</keyword>
<evidence type="ECO:0000256" key="5">
    <source>
        <dbReference type="SAM" id="MobiDB-lite"/>
    </source>
</evidence>
<name>A0A2G5EY51_AQUCA</name>
<dbReference type="AlphaFoldDB" id="A0A2G5EY51"/>
<evidence type="ECO:0000256" key="2">
    <source>
        <dbReference type="ARBA" id="ARBA00022473"/>
    </source>
</evidence>
<dbReference type="GO" id="GO:0033260">
    <property type="term" value="P:nuclear DNA replication"/>
    <property type="evidence" value="ECO:0007669"/>
    <property type="project" value="TreeGrafter"/>
</dbReference>
<evidence type="ECO:0000256" key="3">
    <source>
        <dbReference type="ARBA" id="ARBA00023242"/>
    </source>
</evidence>
<feature type="compositionally biased region" description="Polar residues" evidence="5">
    <location>
        <begin position="161"/>
        <end position="172"/>
    </location>
</feature>
<organism evidence="6 7">
    <name type="scientific">Aquilegia coerulea</name>
    <name type="common">Rocky mountain columbine</name>
    <dbReference type="NCBI Taxonomy" id="218851"/>
    <lineage>
        <taxon>Eukaryota</taxon>
        <taxon>Viridiplantae</taxon>
        <taxon>Streptophyta</taxon>
        <taxon>Embryophyta</taxon>
        <taxon>Tracheophyta</taxon>
        <taxon>Spermatophyta</taxon>
        <taxon>Magnoliopsida</taxon>
        <taxon>Ranunculales</taxon>
        <taxon>Ranunculaceae</taxon>
        <taxon>Thalictroideae</taxon>
        <taxon>Aquilegia</taxon>
    </lineage>
</organism>
<comment type="similarity">
    <text evidence="4">Belongs to the DONSON family.</text>
</comment>
<dbReference type="GO" id="GO:0005634">
    <property type="term" value="C:nucleus"/>
    <property type="evidence" value="ECO:0007669"/>
    <property type="project" value="UniProtKB-SubCell"/>
</dbReference>
<dbReference type="PRINTS" id="PR02064">
    <property type="entry name" value="DONSON"/>
</dbReference>
<accession>A0A2G5EY51</accession>
<evidence type="ECO:0008006" key="8">
    <source>
        <dbReference type="Google" id="ProtNLM"/>
    </source>
</evidence>
<dbReference type="Proteomes" id="UP000230069">
    <property type="component" value="Unassembled WGS sequence"/>
</dbReference>
<gene>
    <name evidence="6" type="ORF">AQUCO_00300220v1</name>
</gene>
<feature type="compositionally biased region" description="Polar residues" evidence="5">
    <location>
        <begin position="116"/>
        <end position="153"/>
    </location>
</feature>
<dbReference type="EMBL" id="KZ305020">
    <property type="protein sequence ID" value="PIA60577.1"/>
    <property type="molecule type" value="Genomic_DNA"/>
</dbReference>
<comment type="subcellular location">
    <subcellularLocation>
        <location evidence="1">Nucleus</location>
    </subcellularLocation>
</comment>
<dbReference type="InParanoid" id="A0A2G5EY51"/>
<feature type="compositionally biased region" description="Basic and acidic residues" evidence="5">
    <location>
        <begin position="34"/>
        <end position="44"/>
    </location>
</feature>
<protein>
    <recommendedName>
        <fullName evidence="8">Donson</fullName>
    </recommendedName>
</protein>